<protein>
    <submittedName>
        <fullName evidence="2">27805_t:CDS:1</fullName>
    </submittedName>
</protein>
<comment type="caution">
    <text evidence="2">The sequence shown here is derived from an EMBL/GenBank/DDBJ whole genome shotgun (WGS) entry which is preliminary data.</text>
</comment>
<evidence type="ECO:0000313" key="2">
    <source>
        <dbReference type="EMBL" id="CAG8809329.1"/>
    </source>
</evidence>
<proteinExistence type="predicted"/>
<feature type="compositionally biased region" description="Basic and acidic residues" evidence="1">
    <location>
        <begin position="23"/>
        <end position="32"/>
    </location>
</feature>
<sequence>TNKRKKSTNLDNEGETLGTQEETSNKERRMEENVNVTSGTQGTSNEKMKENVNVINIQEKSDSLNDEGVLYEGTLDDEYAEILPRAKTTDKKTWH</sequence>
<feature type="non-terminal residue" evidence="2">
    <location>
        <position position="1"/>
    </location>
</feature>
<dbReference type="AlphaFoldDB" id="A0A9N9K3Q6"/>
<dbReference type="Proteomes" id="UP000789405">
    <property type="component" value="Unassembled WGS sequence"/>
</dbReference>
<evidence type="ECO:0000256" key="1">
    <source>
        <dbReference type="SAM" id="MobiDB-lite"/>
    </source>
</evidence>
<accession>A0A9N9K3Q6</accession>
<organism evidence="2 3">
    <name type="scientific">Dentiscutata erythropus</name>
    <dbReference type="NCBI Taxonomy" id="1348616"/>
    <lineage>
        <taxon>Eukaryota</taxon>
        <taxon>Fungi</taxon>
        <taxon>Fungi incertae sedis</taxon>
        <taxon>Mucoromycota</taxon>
        <taxon>Glomeromycotina</taxon>
        <taxon>Glomeromycetes</taxon>
        <taxon>Diversisporales</taxon>
        <taxon>Gigasporaceae</taxon>
        <taxon>Dentiscutata</taxon>
    </lineage>
</organism>
<name>A0A9N9K3Q6_9GLOM</name>
<feature type="compositionally biased region" description="Polar residues" evidence="1">
    <location>
        <begin position="34"/>
        <end position="45"/>
    </location>
</feature>
<reference evidence="2" key="1">
    <citation type="submission" date="2021-06" db="EMBL/GenBank/DDBJ databases">
        <authorList>
            <person name="Kallberg Y."/>
            <person name="Tangrot J."/>
            <person name="Rosling A."/>
        </authorList>
    </citation>
    <scope>NUCLEOTIDE SEQUENCE</scope>
    <source>
        <strain evidence="2">MA453B</strain>
    </source>
</reference>
<keyword evidence="3" id="KW-1185">Reference proteome</keyword>
<dbReference type="EMBL" id="CAJVPY010044956">
    <property type="protein sequence ID" value="CAG8809329.1"/>
    <property type="molecule type" value="Genomic_DNA"/>
</dbReference>
<feature type="region of interest" description="Disordered" evidence="1">
    <location>
        <begin position="1"/>
        <end position="49"/>
    </location>
</feature>
<evidence type="ECO:0000313" key="3">
    <source>
        <dbReference type="Proteomes" id="UP000789405"/>
    </source>
</evidence>
<gene>
    <name evidence="2" type="ORF">DERYTH_LOCUS25073</name>
</gene>